<reference evidence="1 2" key="1">
    <citation type="submission" date="2018-06" db="EMBL/GenBank/DDBJ databases">
        <authorList>
            <consortium name="Pathogen Informatics"/>
            <person name="Doyle S."/>
        </authorList>
    </citation>
    <scope>NUCLEOTIDE SEQUENCE [LARGE SCALE GENOMIC DNA]</scope>
    <source>
        <strain evidence="1 2">NCTC13316</strain>
    </source>
</reference>
<accession>A0A378JLL3</accession>
<keyword evidence="2" id="KW-1185">Reference proteome</keyword>
<evidence type="ECO:0000313" key="2">
    <source>
        <dbReference type="Proteomes" id="UP000254794"/>
    </source>
</evidence>
<dbReference type="OrthoDB" id="5653897at2"/>
<proteinExistence type="predicted"/>
<name>A0A378JLL3_9GAMM</name>
<dbReference type="EMBL" id="UGOD01000001">
    <property type="protein sequence ID" value="STX52216.1"/>
    <property type="molecule type" value="Genomic_DNA"/>
</dbReference>
<sequence length="324" mass="36942">MKRIYTYPLLFFLGLILNYSFVRAEVVESAESAEPTILQKISSLYVPQANWAFSGIVTNESGERYIYFFEIERNYNNFHGLATVIDAQSKQIVVYEQSNTLIDNPELTHWQVGNLFLRFNPINNSWVFGAKNKKKKGFNFKVDMLGSTQALPKQQELRIGIEFFINQTGRLNGHIVSNDNKEQFVTAKKAWFKQIWVNKPQPLRHLVKSILCDFNNGSGLYSVSLQESDASRGSISGWRNEQGMPVAISQFILTQDKGNNWDIQISSPKVKLTFENLLDKINENQQLVMGLTDTTMPGFCAIHYNDINEHIIEQAISAKEKGNG</sequence>
<dbReference type="AlphaFoldDB" id="A0A378JLL3"/>
<evidence type="ECO:0000313" key="1">
    <source>
        <dbReference type="EMBL" id="STX52216.1"/>
    </source>
</evidence>
<protein>
    <submittedName>
        <fullName evidence="1">Uncharacterized protein</fullName>
    </submittedName>
</protein>
<dbReference type="RefSeq" id="WP_115331789.1">
    <property type="nucleotide sequence ID" value="NZ_CAAAHP010000005.1"/>
</dbReference>
<gene>
    <name evidence="1" type="ORF">NCTC13316_02320</name>
</gene>
<dbReference type="Proteomes" id="UP000254794">
    <property type="component" value="Unassembled WGS sequence"/>
</dbReference>
<organism evidence="1 2">
    <name type="scientific">Legionella busanensis</name>
    <dbReference type="NCBI Taxonomy" id="190655"/>
    <lineage>
        <taxon>Bacteria</taxon>
        <taxon>Pseudomonadati</taxon>
        <taxon>Pseudomonadota</taxon>
        <taxon>Gammaproteobacteria</taxon>
        <taxon>Legionellales</taxon>
        <taxon>Legionellaceae</taxon>
        <taxon>Legionella</taxon>
    </lineage>
</organism>